<feature type="region of interest" description="Disordered" evidence="1">
    <location>
        <begin position="355"/>
        <end position="405"/>
    </location>
</feature>
<feature type="compositionally biased region" description="Basic residues" evidence="1">
    <location>
        <begin position="373"/>
        <end position="382"/>
    </location>
</feature>
<dbReference type="WBParaSite" id="PSAMB.scaffold5552size11426.g26894.t1">
    <property type="protein sequence ID" value="PSAMB.scaffold5552size11426.g26894.t1"/>
    <property type="gene ID" value="PSAMB.scaffold5552size11426.g26894"/>
</dbReference>
<organism evidence="2 3">
    <name type="scientific">Plectus sambesii</name>
    <dbReference type="NCBI Taxonomy" id="2011161"/>
    <lineage>
        <taxon>Eukaryota</taxon>
        <taxon>Metazoa</taxon>
        <taxon>Ecdysozoa</taxon>
        <taxon>Nematoda</taxon>
        <taxon>Chromadorea</taxon>
        <taxon>Plectida</taxon>
        <taxon>Plectina</taxon>
        <taxon>Plectoidea</taxon>
        <taxon>Plectidae</taxon>
        <taxon>Plectus</taxon>
    </lineage>
</organism>
<sequence length="405" mass="44812">MNGKKETKEDAENVVIKFVNGVAKSGGFSIAPNGEVGIAFNQLLDQFVVINLKNGEHSALNNDPLATVKKVARWEGLHLVERQSKIIVLMMAVEKRTDKTYLISFTEDKAGVRMKVLDELYLGVLDPKDSKLGCKKTSYIGEDGNGAIYCFTAWLDFNDSTKKATFHAVNVTVDGDGKLQAKVVFDARSVQGAHLKLPLADKTVVYMLPVHNQYDEEKIVKLPLKGAAHPKIIHPKYGEGGMPPFFCPWSYPIHFNDDTALFYVYGLVGSNQVGQFWTLNLPNCQWRKLSYDLQEHAVKDNISIVRDANDNTLLLHGDCADDNCADKAHVYRFNFDKMMAAKPSGLAVPSAQTIKRKANDDASLDSKAISKPKSSRTAKKPKNSSPTAKVQAQGTGRLTRSKTRH</sequence>
<reference evidence="3" key="1">
    <citation type="submission" date="2022-11" db="UniProtKB">
        <authorList>
            <consortium name="WormBaseParasite"/>
        </authorList>
    </citation>
    <scope>IDENTIFICATION</scope>
</reference>
<accession>A0A914WVI4</accession>
<name>A0A914WVI4_9BILA</name>
<feature type="compositionally biased region" description="Polar residues" evidence="1">
    <location>
        <begin position="383"/>
        <end position="398"/>
    </location>
</feature>
<evidence type="ECO:0000256" key="1">
    <source>
        <dbReference type="SAM" id="MobiDB-lite"/>
    </source>
</evidence>
<proteinExistence type="predicted"/>
<keyword evidence="2" id="KW-1185">Reference proteome</keyword>
<evidence type="ECO:0000313" key="2">
    <source>
        <dbReference type="Proteomes" id="UP000887566"/>
    </source>
</evidence>
<protein>
    <submittedName>
        <fullName evidence="3">Uncharacterized protein</fullName>
    </submittedName>
</protein>
<dbReference type="Proteomes" id="UP000887566">
    <property type="component" value="Unplaced"/>
</dbReference>
<dbReference type="AlphaFoldDB" id="A0A914WVI4"/>
<evidence type="ECO:0000313" key="3">
    <source>
        <dbReference type="WBParaSite" id="PSAMB.scaffold5552size11426.g26894.t1"/>
    </source>
</evidence>